<name>A0AAN6HJ79_FUSAU</name>
<dbReference type="AlphaFoldDB" id="A0AAN6HJ79"/>
<gene>
    <name evidence="2" type="ORF">FAUST_1868</name>
</gene>
<accession>A0AAN6HJ79</accession>
<feature type="compositionally biased region" description="Basic and acidic residues" evidence="1">
    <location>
        <begin position="47"/>
        <end position="56"/>
    </location>
</feature>
<evidence type="ECO:0000313" key="3">
    <source>
        <dbReference type="Proteomes" id="UP000537989"/>
    </source>
</evidence>
<dbReference type="Proteomes" id="UP000537989">
    <property type="component" value="Unassembled WGS sequence"/>
</dbReference>
<comment type="caution">
    <text evidence="2">The sequence shown here is derived from an EMBL/GenBank/DDBJ whole genome shotgun (WGS) entry which is preliminary data.</text>
</comment>
<feature type="region of interest" description="Disordered" evidence="1">
    <location>
        <begin position="1"/>
        <end position="103"/>
    </location>
</feature>
<feature type="compositionally biased region" description="Basic and acidic residues" evidence="1">
    <location>
        <begin position="74"/>
        <end position="103"/>
    </location>
</feature>
<protein>
    <submittedName>
        <fullName evidence="2">Uncharacterized protein</fullName>
    </submittedName>
</protein>
<evidence type="ECO:0000256" key="1">
    <source>
        <dbReference type="SAM" id="MobiDB-lite"/>
    </source>
</evidence>
<evidence type="ECO:0000313" key="2">
    <source>
        <dbReference type="EMBL" id="KAF5245213.1"/>
    </source>
</evidence>
<proteinExistence type="predicted"/>
<keyword evidence="3" id="KW-1185">Reference proteome</keyword>
<reference evidence="2 3" key="1">
    <citation type="submission" date="2020-02" db="EMBL/GenBank/DDBJ databases">
        <title>Identification and distribution of gene clusters putatively required for synthesis of sphingolipid metabolism inhibitors in phylogenetically diverse species of the filamentous fungus Fusarium.</title>
        <authorList>
            <person name="Kim H.-S."/>
            <person name="Busman M."/>
            <person name="Brown D.W."/>
            <person name="Divon H."/>
            <person name="Uhlig S."/>
            <person name="Proctor R.H."/>
        </authorList>
    </citation>
    <scope>NUCLEOTIDE SEQUENCE [LARGE SCALE GENOMIC DNA]</scope>
    <source>
        <strain evidence="2 3">NRRL 2903</strain>
    </source>
</reference>
<feature type="compositionally biased region" description="Polar residues" evidence="1">
    <location>
        <begin position="8"/>
        <end position="19"/>
    </location>
</feature>
<dbReference type="EMBL" id="JAAMOD010000041">
    <property type="protein sequence ID" value="KAF5245213.1"/>
    <property type="molecule type" value="Genomic_DNA"/>
</dbReference>
<organism evidence="2 3">
    <name type="scientific">Fusarium austroamericanum</name>
    <dbReference type="NCBI Taxonomy" id="282268"/>
    <lineage>
        <taxon>Eukaryota</taxon>
        <taxon>Fungi</taxon>
        <taxon>Dikarya</taxon>
        <taxon>Ascomycota</taxon>
        <taxon>Pezizomycotina</taxon>
        <taxon>Sordariomycetes</taxon>
        <taxon>Hypocreomycetidae</taxon>
        <taxon>Hypocreales</taxon>
        <taxon>Nectriaceae</taxon>
        <taxon>Fusarium</taxon>
    </lineage>
</organism>
<sequence>MPSKTDVSDVSSANATHGSATPPPDKDTKTPSNGPARSHYPIAETEDEKKKRRDELLIGVGSHLNKGVNSQSTRHAELAHQGRQRKSAESPRGETKDKNNERQDELLIGIGSLLNIAETKAEKKKRQDELLIGIGSHFKKVYIPNKLLFDPGTIKMLKFNYKGLFTAISTDEVPTLNPASCVLASALV</sequence>